<proteinExistence type="inferred from homology"/>
<evidence type="ECO:0000256" key="3">
    <source>
        <dbReference type="ARBA" id="ARBA00022833"/>
    </source>
</evidence>
<dbReference type="PANTHER" id="PTHR33337">
    <property type="entry name" value="GFA DOMAIN-CONTAINING PROTEIN"/>
    <property type="match status" value="1"/>
</dbReference>
<gene>
    <name evidence="6" type="ORF">GCM10007916_12590</name>
</gene>
<dbReference type="SUPFAM" id="SSF51316">
    <property type="entry name" value="Mss4-like"/>
    <property type="match status" value="1"/>
</dbReference>
<evidence type="ECO:0000256" key="1">
    <source>
        <dbReference type="ARBA" id="ARBA00005495"/>
    </source>
</evidence>
<dbReference type="InterPro" id="IPR011057">
    <property type="entry name" value="Mss4-like_sf"/>
</dbReference>
<dbReference type="Proteomes" id="UP001157353">
    <property type="component" value="Unassembled WGS sequence"/>
</dbReference>
<comment type="similarity">
    <text evidence="1">Belongs to the Gfa family.</text>
</comment>
<reference evidence="7" key="1">
    <citation type="journal article" date="2019" name="Int. J. Syst. Evol. Microbiol.">
        <title>The Global Catalogue of Microorganisms (GCM) 10K type strain sequencing project: providing services to taxonomists for standard genome sequencing and annotation.</title>
        <authorList>
            <consortium name="The Broad Institute Genomics Platform"/>
            <consortium name="The Broad Institute Genome Sequencing Center for Infectious Disease"/>
            <person name="Wu L."/>
            <person name="Ma J."/>
        </authorList>
    </citation>
    <scope>NUCLEOTIDE SEQUENCE [LARGE SCALE GENOMIC DNA]</scope>
    <source>
        <strain evidence="7">NBRC 103166</strain>
    </source>
</reference>
<dbReference type="Pfam" id="PF04828">
    <property type="entry name" value="GFA"/>
    <property type="match status" value="1"/>
</dbReference>
<dbReference type="RefSeq" id="WP_284203311.1">
    <property type="nucleotide sequence ID" value="NZ_BSPQ01000002.1"/>
</dbReference>
<evidence type="ECO:0000313" key="7">
    <source>
        <dbReference type="Proteomes" id="UP001157353"/>
    </source>
</evidence>
<dbReference type="Gene3D" id="3.90.1590.10">
    <property type="entry name" value="glutathione-dependent formaldehyde- activating enzyme (gfa)"/>
    <property type="match status" value="1"/>
</dbReference>
<evidence type="ECO:0000259" key="5">
    <source>
        <dbReference type="PROSITE" id="PS51891"/>
    </source>
</evidence>
<comment type="caution">
    <text evidence="6">The sequence shown here is derived from an EMBL/GenBank/DDBJ whole genome shotgun (WGS) entry which is preliminary data.</text>
</comment>
<keyword evidence="2" id="KW-0479">Metal-binding</keyword>
<organism evidence="6 7">
    <name type="scientific">Psychromonas marina</name>
    <dbReference type="NCBI Taxonomy" id="88364"/>
    <lineage>
        <taxon>Bacteria</taxon>
        <taxon>Pseudomonadati</taxon>
        <taxon>Pseudomonadota</taxon>
        <taxon>Gammaproteobacteria</taxon>
        <taxon>Alteromonadales</taxon>
        <taxon>Psychromonadaceae</taxon>
        <taxon>Psychromonas</taxon>
    </lineage>
</organism>
<name>A0ABQ6DYM8_9GAMM</name>
<evidence type="ECO:0000256" key="4">
    <source>
        <dbReference type="ARBA" id="ARBA00023239"/>
    </source>
</evidence>
<keyword evidence="4" id="KW-0456">Lyase</keyword>
<accession>A0ABQ6DYM8</accession>
<evidence type="ECO:0000256" key="2">
    <source>
        <dbReference type="ARBA" id="ARBA00022723"/>
    </source>
</evidence>
<keyword evidence="7" id="KW-1185">Reference proteome</keyword>
<dbReference type="EMBL" id="BSPQ01000002">
    <property type="protein sequence ID" value="GLS90192.1"/>
    <property type="molecule type" value="Genomic_DNA"/>
</dbReference>
<protein>
    <submittedName>
        <fullName evidence="6">Aldehyde-activating protein</fullName>
    </submittedName>
</protein>
<dbReference type="InterPro" id="IPR006913">
    <property type="entry name" value="CENP-V/GFA"/>
</dbReference>
<evidence type="ECO:0000313" key="6">
    <source>
        <dbReference type="EMBL" id="GLS90192.1"/>
    </source>
</evidence>
<dbReference type="PROSITE" id="PS51891">
    <property type="entry name" value="CENP_V_GFA"/>
    <property type="match status" value="1"/>
</dbReference>
<sequence length="138" mass="15564">MLSSETNCLCGAVNIIAEEINPKFTVCHCQSCRTWGGAPFFAVQCGTKVKIEGGDKVKMYESSAWASRGFCMECGTHLFYKLKATGEYNMPVGLFSTLNDLEMDMQYFSDMRPSYYCFSNETKEMTTAKIMAYFTSKM</sequence>
<dbReference type="PANTHER" id="PTHR33337:SF40">
    <property type="entry name" value="CENP-V_GFA DOMAIN-CONTAINING PROTEIN-RELATED"/>
    <property type="match status" value="1"/>
</dbReference>
<keyword evidence="3" id="KW-0862">Zinc</keyword>
<feature type="domain" description="CENP-V/GFA" evidence="5">
    <location>
        <begin position="2"/>
        <end position="117"/>
    </location>
</feature>